<evidence type="ECO:0000313" key="1">
    <source>
        <dbReference type="EMBL" id="VVE84457.1"/>
    </source>
</evidence>
<gene>
    <name evidence="1" type="ORF">PSP31121_04772</name>
</gene>
<reference evidence="1 2" key="1">
    <citation type="submission" date="2019-08" db="EMBL/GenBank/DDBJ databases">
        <authorList>
            <person name="Peeters C."/>
        </authorList>
    </citation>
    <scope>NUCLEOTIDE SEQUENCE [LARGE SCALE GENOMIC DNA]</scope>
    <source>
        <strain evidence="1 2">LMG 31121</strain>
    </source>
</reference>
<dbReference type="AlphaFoldDB" id="A0A5E5BGQ9"/>
<name>A0A5E5BGQ9_9BURK</name>
<sequence>MERLTFEDVKRMTFEELEAIDDPVDLAHIGALSPLLVRYVVRTGQLHLRYDGVALPALLEAINKAVPVTRLPPEVWRKIPFATRDDDVDAYLDRLQANVSGALRPH</sequence>
<dbReference type="EMBL" id="CABPSR010000018">
    <property type="protein sequence ID" value="VVE84457.1"/>
    <property type="molecule type" value="Genomic_DNA"/>
</dbReference>
<accession>A0A5E5BGQ9</accession>
<organism evidence="1 2">
    <name type="scientific">Pandoraea sputorum</name>
    <dbReference type="NCBI Taxonomy" id="93222"/>
    <lineage>
        <taxon>Bacteria</taxon>
        <taxon>Pseudomonadati</taxon>
        <taxon>Pseudomonadota</taxon>
        <taxon>Betaproteobacteria</taxon>
        <taxon>Burkholderiales</taxon>
        <taxon>Burkholderiaceae</taxon>
        <taxon>Pandoraea</taxon>
    </lineage>
</organism>
<dbReference type="RefSeq" id="WP_150811000.1">
    <property type="nucleotide sequence ID" value="NZ_CABPSR010000018.1"/>
</dbReference>
<dbReference type="Proteomes" id="UP000335538">
    <property type="component" value="Unassembled WGS sequence"/>
</dbReference>
<proteinExistence type="predicted"/>
<protein>
    <submittedName>
        <fullName evidence="1">Uncharacterized protein</fullName>
    </submittedName>
</protein>
<evidence type="ECO:0000313" key="2">
    <source>
        <dbReference type="Proteomes" id="UP000335538"/>
    </source>
</evidence>